<name>F4RRH6_MELLP</name>
<evidence type="ECO:0000313" key="2">
    <source>
        <dbReference type="Proteomes" id="UP000001072"/>
    </source>
</evidence>
<dbReference type="InParanoid" id="F4RRH6"/>
<dbReference type="VEuPathDB" id="FungiDB:MELLADRAFT_37130"/>
<dbReference type="EMBL" id="GL883115">
    <property type="protein sequence ID" value="EGG05029.1"/>
    <property type="molecule type" value="Genomic_DNA"/>
</dbReference>
<dbReference type="AlphaFoldDB" id="F4RRH6"/>
<keyword evidence="2" id="KW-1185">Reference proteome</keyword>
<reference evidence="2" key="1">
    <citation type="journal article" date="2011" name="Proc. Natl. Acad. Sci. U.S.A.">
        <title>Obligate biotrophy features unraveled by the genomic analysis of rust fungi.</title>
        <authorList>
            <person name="Duplessis S."/>
            <person name="Cuomo C.A."/>
            <person name="Lin Y.-C."/>
            <person name="Aerts A."/>
            <person name="Tisserant E."/>
            <person name="Veneault-Fourrey C."/>
            <person name="Joly D.L."/>
            <person name="Hacquard S."/>
            <person name="Amselem J."/>
            <person name="Cantarel B.L."/>
            <person name="Chiu R."/>
            <person name="Coutinho P.M."/>
            <person name="Feau N."/>
            <person name="Field M."/>
            <person name="Frey P."/>
            <person name="Gelhaye E."/>
            <person name="Goldberg J."/>
            <person name="Grabherr M.G."/>
            <person name="Kodira C.D."/>
            <person name="Kohler A."/>
            <person name="Kuees U."/>
            <person name="Lindquist E.A."/>
            <person name="Lucas S.M."/>
            <person name="Mago R."/>
            <person name="Mauceli E."/>
            <person name="Morin E."/>
            <person name="Murat C."/>
            <person name="Pangilinan J.L."/>
            <person name="Park R."/>
            <person name="Pearson M."/>
            <person name="Quesneville H."/>
            <person name="Rouhier N."/>
            <person name="Sakthikumar S."/>
            <person name="Salamov A.A."/>
            <person name="Schmutz J."/>
            <person name="Selles B."/>
            <person name="Shapiro H."/>
            <person name="Tanguay P."/>
            <person name="Tuskan G.A."/>
            <person name="Henrissat B."/>
            <person name="Van de Peer Y."/>
            <person name="Rouze P."/>
            <person name="Ellis J.G."/>
            <person name="Dodds P.N."/>
            <person name="Schein J.E."/>
            <person name="Zhong S."/>
            <person name="Hamelin R.C."/>
            <person name="Grigoriev I.V."/>
            <person name="Szabo L.J."/>
            <person name="Martin F."/>
        </authorList>
    </citation>
    <scope>NUCLEOTIDE SEQUENCE [LARGE SCALE GENOMIC DNA]</scope>
    <source>
        <strain evidence="2">98AG31 / pathotype 3-4-7</strain>
    </source>
</reference>
<protein>
    <recommendedName>
        <fullName evidence="3">Helitron helicase-like domain-containing protein</fullName>
    </recommendedName>
</protein>
<dbReference type="Proteomes" id="UP000001072">
    <property type="component" value="Unassembled WGS sequence"/>
</dbReference>
<dbReference type="eggNOG" id="KOG0987">
    <property type="taxonomic scope" value="Eukaryota"/>
</dbReference>
<gene>
    <name evidence="1" type="ORF">MELLADRAFT_37130</name>
</gene>
<accession>F4RRH6</accession>
<dbReference type="PANTHER" id="PTHR45786">
    <property type="entry name" value="DNA BINDING PROTEIN-LIKE"/>
    <property type="match status" value="1"/>
</dbReference>
<proteinExistence type="predicted"/>
<dbReference type="RefSeq" id="XP_007411782.1">
    <property type="nucleotide sequence ID" value="XM_007411720.1"/>
</dbReference>
<dbReference type="OrthoDB" id="2272314at2759"/>
<sequence length="302" mass="33963">MPSHGPAVTNADDNTKSSIKRRFGEEIPYNIGPCDDPCAYCAALHWTLERQPGTKTTLSTVYAACCQQGAVKLPSTNFENELTPDFLKALLSDQDRSEQDIRRYNNSLSFASTGTKQDVSVAGNGGSWTYKIKGRLTHRIGSLLPAPGIPRKFAQIFMYGDQSDEEAHSRNERAGGGLNTNIIKTFQQFLYRHNPFAKLYKSAEEVLDAGGVKTIKIKSMSLSGRDPNRYNYPTCNEVAAVIQGDGDIGSEDQDIILRRRDGPLRRICDLNTNYFSLRYPIFFMFGLHGWDKHYRHLNERHT</sequence>
<organism evidence="2">
    <name type="scientific">Melampsora larici-populina (strain 98AG31 / pathotype 3-4-7)</name>
    <name type="common">Poplar leaf rust fungus</name>
    <dbReference type="NCBI Taxonomy" id="747676"/>
    <lineage>
        <taxon>Eukaryota</taxon>
        <taxon>Fungi</taxon>
        <taxon>Dikarya</taxon>
        <taxon>Basidiomycota</taxon>
        <taxon>Pucciniomycotina</taxon>
        <taxon>Pucciniomycetes</taxon>
        <taxon>Pucciniales</taxon>
        <taxon>Melampsoraceae</taxon>
        <taxon>Melampsora</taxon>
    </lineage>
</organism>
<dbReference type="PANTHER" id="PTHR45786:SF74">
    <property type="entry name" value="ATP-DEPENDENT DNA HELICASE"/>
    <property type="match status" value="1"/>
</dbReference>
<evidence type="ECO:0000313" key="1">
    <source>
        <dbReference type="EMBL" id="EGG05029.1"/>
    </source>
</evidence>
<evidence type="ECO:0008006" key="3">
    <source>
        <dbReference type="Google" id="ProtNLM"/>
    </source>
</evidence>
<dbReference type="GeneID" id="18927610"/>
<dbReference type="HOGENOM" id="CLU_001324_5_1_1"/>
<dbReference type="KEGG" id="mlr:MELLADRAFT_37130"/>